<evidence type="ECO:0000313" key="2">
    <source>
        <dbReference type="EMBL" id="CEP09926.1"/>
    </source>
</evidence>
<feature type="region of interest" description="Disordered" evidence="1">
    <location>
        <begin position="55"/>
        <end position="102"/>
    </location>
</feature>
<dbReference type="Proteomes" id="UP000054107">
    <property type="component" value="Unassembled WGS sequence"/>
</dbReference>
<proteinExistence type="predicted"/>
<dbReference type="AlphaFoldDB" id="A0A0B7MV59"/>
<sequence>MHEVNPFDEMFKTMQELSAEQPGGLPDLRMIFHAESTPDEKRYNRPSSSEIGVLFVGGDDKDNGALPSIAKDEDATDGADQLEFDANRGTRKQPSKKPKNQFELFREPVPSVYSRHVSPFVMPSTMDYKML</sequence>
<keyword evidence="3" id="KW-1185">Reference proteome</keyword>
<reference evidence="2 3" key="1">
    <citation type="submission" date="2014-09" db="EMBL/GenBank/DDBJ databases">
        <authorList>
            <person name="Ellenberger Sabrina"/>
        </authorList>
    </citation>
    <scope>NUCLEOTIDE SEQUENCE [LARGE SCALE GENOMIC DNA]</scope>
    <source>
        <strain evidence="2 3">CBS 412.66</strain>
    </source>
</reference>
<feature type="compositionally biased region" description="Basic residues" evidence="1">
    <location>
        <begin position="89"/>
        <end position="99"/>
    </location>
</feature>
<accession>A0A0B7MV59</accession>
<protein>
    <submittedName>
        <fullName evidence="2">Uncharacterized protein</fullName>
    </submittedName>
</protein>
<evidence type="ECO:0000313" key="3">
    <source>
        <dbReference type="Proteomes" id="UP000054107"/>
    </source>
</evidence>
<organism evidence="2 3">
    <name type="scientific">Parasitella parasitica</name>
    <dbReference type="NCBI Taxonomy" id="35722"/>
    <lineage>
        <taxon>Eukaryota</taxon>
        <taxon>Fungi</taxon>
        <taxon>Fungi incertae sedis</taxon>
        <taxon>Mucoromycota</taxon>
        <taxon>Mucoromycotina</taxon>
        <taxon>Mucoromycetes</taxon>
        <taxon>Mucorales</taxon>
        <taxon>Mucorineae</taxon>
        <taxon>Mucoraceae</taxon>
        <taxon>Parasitella</taxon>
    </lineage>
</organism>
<gene>
    <name evidence="2" type="primary">PARPA_03523.1 scaffold 8337</name>
</gene>
<dbReference type="EMBL" id="LN722800">
    <property type="protein sequence ID" value="CEP09926.1"/>
    <property type="molecule type" value="Genomic_DNA"/>
</dbReference>
<evidence type="ECO:0000256" key="1">
    <source>
        <dbReference type="SAM" id="MobiDB-lite"/>
    </source>
</evidence>
<dbReference type="STRING" id="35722.A0A0B7MV59"/>
<dbReference type="OrthoDB" id="2278933at2759"/>
<feature type="compositionally biased region" description="Acidic residues" evidence="1">
    <location>
        <begin position="74"/>
        <end position="83"/>
    </location>
</feature>
<name>A0A0B7MV59_9FUNG</name>